<evidence type="ECO:0000256" key="9">
    <source>
        <dbReference type="PIRSR" id="PIRSR601834-1"/>
    </source>
</evidence>
<evidence type="ECO:0000256" key="7">
    <source>
        <dbReference type="ARBA" id="ARBA00023027"/>
    </source>
</evidence>
<keyword evidence="5 9" id="KW-0274">FAD</keyword>
<evidence type="ECO:0000256" key="1">
    <source>
        <dbReference type="ARBA" id="ARBA00001974"/>
    </source>
</evidence>
<dbReference type="OrthoDB" id="432685at2759"/>
<feature type="binding site" evidence="9">
    <location>
        <position position="203"/>
    </location>
    <ligand>
        <name>FAD</name>
        <dbReference type="ChEBI" id="CHEBI:57692"/>
    </ligand>
</feature>
<evidence type="ECO:0000256" key="5">
    <source>
        <dbReference type="ARBA" id="ARBA00022827"/>
    </source>
</evidence>
<dbReference type="InterPro" id="IPR001834">
    <property type="entry name" value="CBR-like"/>
</dbReference>
<dbReference type="Pfam" id="PF00175">
    <property type="entry name" value="NAD_binding_1"/>
    <property type="match status" value="1"/>
</dbReference>
<dbReference type="STRING" id="1287681.M7SMN7"/>
<dbReference type="InterPro" id="IPR039261">
    <property type="entry name" value="FNR_nucleotide-bd"/>
</dbReference>
<evidence type="ECO:0000256" key="3">
    <source>
        <dbReference type="ARBA" id="ARBA00006105"/>
    </source>
</evidence>
<dbReference type="SUPFAM" id="SSF52343">
    <property type="entry name" value="Ferredoxin reductase-like, C-terminal NADP-linked domain"/>
    <property type="match status" value="1"/>
</dbReference>
<dbReference type="HOGENOM" id="CLU_719671_0_0_1"/>
<evidence type="ECO:0000259" key="11">
    <source>
        <dbReference type="Pfam" id="PF00970"/>
    </source>
</evidence>
<feature type="domain" description="Oxidoreductase FAD/NAD(P)-binding" evidence="10">
    <location>
        <begin position="247"/>
        <end position="356"/>
    </location>
</feature>
<feature type="binding site" evidence="9">
    <location>
        <position position="205"/>
    </location>
    <ligand>
        <name>FAD</name>
        <dbReference type="ChEBI" id="CHEBI:57692"/>
    </ligand>
</feature>
<reference evidence="13" key="1">
    <citation type="journal article" date="2013" name="Genome Announc.">
        <title>Draft genome sequence of the grapevine dieback fungus Eutypa lata UCR-EL1.</title>
        <authorList>
            <person name="Blanco-Ulate B."/>
            <person name="Rolshausen P.E."/>
            <person name="Cantu D."/>
        </authorList>
    </citation>
    <scope>NUCLEOTIDE SEQUENCE [LARGE SCALE GENOMIC DNA]</scope>
    <source>
        <strain evidence="13">UCR-EL1</strain>
    </source>
</reference>
<proteinExistence type="inferred from homology"/>
<dbReference type="GO" id="GO:0004128">
    <property type="term" value="F:cytochrome-b5 reductase activity, acting on NAD(P)H"/>
    <property type="evidence" value="ECO:0007669"/>
    <property type="project" value="TreeGrafter"/>
</dbReference>
<organism evidence="12 13">
    <name type="scientific">Eutypa lata (strain UCR-EL1)</name>
    <name type="common">Grapevine dieback disease fungus</name>
    <name type="synonym">Eutypa armeniacae</name>
    <dbReference type="NCBI Taxonomy" id="1287681"/>
    <lineage>
        <taxon>Eukaryota</taxon>
        <taxon>Fungi</taxon>
        <taxon>Dikarya</taxon>
        <taxon>Ascomycota</taxon>
        <taxon>Pezizomycotina</taxon>
        <taxon>Sordariomycetes</taxon>
        <taxon>Xylariomycetidae</taxon>
        <taxon>Xylariales</taxon>
        <taxon>Diatrypaceae</taxon>
        <taxon>Eutypa</taxon>
    </lineage>
</organism>
<dbReference type="InterPro" id="IPR001433">
    <property type="entry name" value="OxRdtase_FAD/NAD-bd"/>
</dbReference>
<comment type="cofactor">
    <cofactor evidence="1 9">
        <name>FAD</name>
        <dbReference type="ChEBI" id="CHEBI:57692"/>
    </cofactor>
</comment>
<dbReference type="KEGG" id="ela:UCREL1_5358"/>
<comment type="subcellular location">
    <subcellularLocation>
        <location evidence="2">Membrane</location>
    </subcellularLocation>
</comment>
<dbReference type="eggNOG" id="KOG0534">
    <property type="taxonomic scope" value="Eukaryota"/>
</dbReference>
<dbReference type="Gene3D" id="3.40.50.80">
    <property type="entry name" value="Nucleotide-binding domain of ferredoxin-NADP reductase (FNR) module"/>
    <property type="match status" value="1"/>
</dbReference>
<dbReference type="GO" id="GO:0016020">
    <property type="term" value="C:membrane"/>
    <property type="evidence" value="ECO:0007669"/>
    <property type="project" value="UniProtKB-SubCell"/>
</dbReference>
<dbReference type="GO" id="GO:0006696">
    <property type="term" value="P:ergosterol biosynthetic process"/>
    <property type="evidence" value="ECO:0007669"/>
    <property type="project" value="TreeGrafter"/>
</dbReference>
<dbReference type="FunFam" id="3.40.50.80:FF:000009">
    <property type="entry name" value="NADH-cytochrome b5 reductase"/>
    <property type="match status" value="1"/>
</dbReference>
<evidence type="ECO:0000313" key="13">
    <source>
        <dbReference type="Proteomes" id="UP000012174"/>
    </source>
</evidence>
<evidence type="ECO:0000259" key="10">
    <source>
        <dbReference type="Pfam" id="PF00175"/>
    </source>
</evidence>
<dbReference type="InterPro" id="IPR017938">
    <property type="entry name" value="Riboflavin_synthase-like_b-brl"/>
</dbReference>
<dbReference type="Proteomes" id="UP000012174">
    <property type="component" value="Unassembled WGS sequence"/>
</dbReference>
<dbReference type="SUPFAM" id="SSF63380">
    <property type="entry name" value="Riboflavin synthase domain-like"/>
    <property type="match status" value="1"/>
</dbReference>
<name>M7SMN7_EUTLA</name>
<sequence>MKCNDALDIHQPLIELILRPVCKKIEVILFYPKNIHFPIQIRTHDLVDFSSLCCHEVLRLTLRSGRQMVLDTTAAQYGWTEHLAAWDLYSEHRIDKIVEEVEPKSLVSLNQLHAEQNMQLSERWRAAHDKLRELSAKFMAESLILHSSVGETDGLARVFEGDQNDFQRDSDALITDVTKSFDEKMHLLSGFLDKYDPGFIELLVKHYPGGKQSTHLHSMRPDDSIIMIRGVPPGYRWTPNQHPHVALVAGGAGITPIYQLTKGILGNPEDGTKITLVWGVNSDADIFLRDEFSALEERFPGRFRALYVVSHPEPGSRYPKGYVTKQVLDEAGLGASNAGNKDAKVFVCGPPAMEKALTGAKGFGKSNSGVLAELGYTPGQIHRF</sequence>
<keyword evidence="8" id="KW-0472">Membrane</keyword>
<comment type="similarity">
    <text evidence="3">Belongs to the flavoprotein pyridine nucleotide cytochrome reductase family.</text>
</comment>
<dbReference type="Gene3D" id="2.40.30.10">
    <property type="entry name" value="Translation factors"/>
    <property type="match status" value="1"/>
</dbReference>
<evidence type="ECO:0000256" key="6">
    <source>
        <dbReference type="ARBA" id="ARBA00023002"/>
    </source>
</evidence>
<evidence type="ECO:0000256" key="2">
    <source>
        <dbReference type="ARBA" id="ARBA00004370"/>
    </source>
</evidence>
<feature type="domain" description="Flavoprotein pyridine nucleotide cytochrome reductase-like FAD-binding" evidence="11">
    <location>
        <begin position="194"/>
        <end position="225"/>
    </location>
</feature>
<keyword evidence="7" id="KW-0520">NAD</keyword>
<keyword evidence="6" id="KW-0560">Oxidoreductase</keyword>
<keyword evidence="13" id="KW-1185">Reference proteome</keyword>
<dbReference type="AlphaFoldDB" id="M7SMN7"/>
<dbReference type="CDD" id="cd06183">
    <property type="entry name" value="cyt_b5_reduct_like"/>
    <property type="match status" value="1"/>
</dbReference>
<dbReference type="PANTHER" id="PTHR19370:SF101">
    <property type="entry name" value="NADH-CYTOCHROME B5 REDUCTASE"/>
    <property type="match status" value="1"/>
</dbReference>
<gene>
    <name evidence="12" type="ORF">UCREL1_5358</name>
</gene>
<feature type="binding site" evidence="9">
    <location>
        <position position="211"/>
    </location>
    <ligand>
        <name>FAD</name>
        <dbReference type="ChEBI" id="CHEBI:57692"/>
    </ligand>
</feature>
<evidence type="ECO:0000313" key="12">
    <source>
        <dbReference type="EMBL" id="EMR67639.1"/>
    </source>
</evidence>
<dbReference type="PRINTS" id="PR00406">
    <property type="entry name" value="CYTB5RDTASE"/>
</dbReference>
<dbReference type="InterPro" id="IPR008333">
    <property type="entry name" value="Cbr1-like_FAD-bd_dom"/>
</dbReference>
<accession>M7SMN7</accession>
<protein>
    <submittedName>
        <fullName evidence="12">Putative nadh-cytochrome b5 protein</fullName>
    </submittedName>
</protein>
<evidence type="ECO:0000256" key="4">
    <source>
        <dbReference type="ARBA" id="ARBA00022630"/>
    </source>
</evidence>
<keyword evidence="4 9" id="KW-0285">Flavoprotein</keyword>
<dbReference type="PANTHER" id="PTHR19370">
    <property type="entry name" value="NADH-CYTOCHROME B5 REDUCTASE"/>
    <property type="match status" value="1"/>
</dbReference>
<dbReference type="Pfam" id="PF00970">
    <property type="entry name" value="FAD_binding_6"/>
    <property type="match status" value="1"/>
</dbReference>
<evidence type="ECO:0000256" key="8">
    <source>
        <dbReference type="ARBA" id="ARBA00023136"/>
    </source>
</evidence>
<dbReference type="EMBL" id="KB706395">
    <property type="protein sequence ID" value="EMR67639.1"/>
    <property type="molecule type" value="Genomic_DNA"/>
</dbReference>
<feature type="binding site" evidence="9">
    <location>
        <position position="255"/>
    </location>
    <ligand>
        <name>FAD</name>
        <dbReference type="ChEBI" id="CHEBI:57692"/>
    </ligand>
</feature>
<feature type="binding site" evidence="9">
    <location>
        <position position="213"/>
    </location>
    <ligand>
        <name>FAD</name>
        <dbReference type="ChEBI" id="CHEBI:57692"/>
    </ligand>
</feature>